<name>A0A1Y2CNG4_9FUNG</name>
<dbReference type="SUPFAM" id="SSF52833">
    <property type="entry name" value="Thioredoxin-like"/>
    <property type="match status" value="1"/>
</dbReference>
<dbReference type="PANTHER" id="PTHR46472:SF1">
    <property type="entry name" value="NUCLEOREDOXIN"/>
    <property type="match status" value="1"/>
</dbReference>
<dbReference type="PANTHER" id="PTHR46472">
    <property type="entry name" value="NUCLEOREDOXIN"/>
    <property type="match status" value="1"/>
</dbReference>
<evidence type="ECO:0000313" key="3">
    <source>
        <dbReference type="EMBL" id="ORY48571.1"/>
    </source>
</evidence>
<gene>
    <name evidence="3" type="ORF">BCR33DRAFT_763693</name>
</gene>
<dbReference type="Gene3D" id="3.40.30.10">
    <property type="entry name" value="Glutaredoxin"/>
    <property type="match status" value="3"/>
</dbReference>
<protein>
    <recommendedName>
        <fullName evidence="2">Thioredoxin domain-containing protein</fullName>
    </recommendedName>
</protein>
<dbReference type="InterPro" id="IPR036249">
    <property type="entry name" value="Thioredoxin-like_sf"/>
</dbReference>
<feature type="domain" description="Thioredoxin" evidence="2">
    <location>
        <begin position="1"/>
        <end position="158"/>
    </location>
</feature>
<dbReference type="GO" id="GO:0031397">
    <property type="term" value="P:negative regulation of protein ubiquitination"/>
    <property type="evidence" value="ECO:0007669"/>
    <property type="project" value="TreeGrafter"/>
</dbReference>
<dbReference type="EMBL" id="MCGO01000011">
    <property type="protein sequence ID" value="ORY48571.1"/>
    <property type="molecule type" value="Genomic_DNA"/>
</dbReference>
<dbReference type="InterPro" id="IPR012336">
    <property type="entry name" value="Thioredoxin-like_fold"/>
</dbReference>
<organism evidence="3 4">
    <name type="scientific">Rhizoclosmatium globosum</name>
    <dbReference type="NCBI Taxonomy" id="329046"/>
    <lineage>
        <taxon>Eukaryota</taxon>
        <taxon>Fungi</taxon>
        <taxon>Fungi incertae sedis</taxon>
        <taxon>Chytridiomycota</taxon>
        <taxon>Chytridiomycota incertae sedis</taxon>
        <taxon>Chytridiomycetes</taxon>
        <taxon>Chytridiales</taxon>
        <taxon>Chytriomycetaceae</taxon>
        <taxon>Rhizoclosmatium</taxon>
    </lineage>
</organism>
<dbReference type="GO" id="GO:0005634">
    <property type="term" value="C:nucleus"/>
    <property type="evidence" value="ECO:0007669"/>
    <property type="project" value="TreeGrafter"/>
</dbReference>
<evidence type="ECO:0000259" key="2">
    <source>
        <dbReference type="PROSITE" id="PS51352"/>
    </source>
</evidence>
<keyword evidence="4" id="KW-1185">Reference proteome</keyword>
<dbReference type="Pfam" id="PF13905">
    <property type="entry name" value="Thioredoxin_8"/>
    <property type="match status" value="1"/>
</dbReference>
<dbReference type="OrthoDB" id="409136at2759"/>
<accession>A0A1Y2CNG4</accession>
<dbReference type="Proteomes" id="UP000193642">
    <property type="component" value="Unassembled WGS sequence"/>
</dbReference>
<feature type="compositionally biased region" description="Basic and acidic residues" evidence="1">
    <location>
        <begin position="443"/>
        <end position="454"/>
    </location>
</feature>
<sequence length="462" mass="51267">MSTTFDLVSVLGEVLHSKGNAEVATASLTKPFIALYFTASWCPPCRKFTPELVNYYLQPHIQEKLDIVVVSRDREESAHDGYFAKMPWLSVPFADRDRAAVLLKKYNVRFIPTFVLIDAATGEIVANDFRGIVEKDPKGHFFPYPAKSIRSILSSVTTVSPHESFNGKYLALFFDSPSFGIDEYTKVDFSAESAAIRTALLQAHTDSKSNNNPFEVLQISLAKTREEHETNAAGVPWPVTAFDETFNTAFHLGRLYNLSFDQPSVVVIDQARNVINRDAALSFKKGAKFPFESLKVVDLNESRISNNFEYIDKPSLIVNLESVKDNAEQVAAFEEILGVVANKYGGGGEVVCTDEYCETSPASEPEVIVFTSKSENSLARYLRTQAGLDEVETKPDAVLYDFNDARVVYPLRADVTKDNLIQFIEDFKSGKLKELKEAENKAKEEAEKAAKEAAETAATAAA</sequence>
<evidence type="ECO:0000313" key="4">
    <source>
        <dbReference type="Proteomes" id="UP000193642"/>
    </source>
</evidence>
<dbReference type="InterPro" id="IPR013766">
    <property type="entry name" value="Thioredoxin_domain"/>
</dbReference>
<comment type="caution">
    <text evidence="3">The sequence shown here is derived from an EMBL/GenBank/DDBJ whole genome shotgun (WGS) entry which is preliminary data.</text>
</comment>
<feature type="region of interest" description="Disordered" evidence="1">
    <location>
        <begin position="443"/>
        <end position="462"/>
    </location>
</feature>
<dbReference type="GO" id="GO:0004791">
    <property type="term" value="F:thioredoxin-disulfide reductase (NADPH) activity"/>
    <property type="evidence" value="ECO:0007669"/>
    <property type="project" value="TreeGrafter"/>
</dbReference>
<proteinExistence type="predicted"/>
<evidence type="ECO:0000256" key="1">
    <source>
        <dbReference type="SAM" id="MobiDB-lite"/>
    </source>
</evidence>
<dbReference type="AlphaFoldDB" id="A0A1Y2CNG4"/>
<dbReference type="PROSITE" id="PS51352">
    <property type="entry name" value="THIOREDOXIN_2"/>
    <property type="match status" value="1"/>
</dbReference>
<reference evidence="3 4" key="1">
    <citation type="submission" date="2016-07" db="EMBL/GenBank/DDBJ databases">
        <title>Pervasive Adenine N6-methylation of Active Genes in Fungi.</title>
        <authorList>
            <consortium name="DOE Joint Genome Institute"/>
            <person name="Mondo S.J."/>
            <person name="Dannebaum R.O."/>
            <person name="Kuo R.C."/>
            <person name="Labutti K."/>
            <person name="Haridas S."/>
            <person name="Kuo A."/>
            <person name="Salamov A."/>
            <person name="Ahrendt S.R."/>
            <person name="Lipzen A."/>
            <person name="Sullivan W."/>
            <person name="Andreopoulos W.B."/>
            <person name="Clum A."/>
            <person name="Lindquist E."/>
            <person name="Daum C."/>
            <person name="Ramamoorthy G.K."/>
            <person name="Gryganskyi A."/>
            <person name="Culley D."/>
            <person name="Magnuson J.K."/>
            <person name="James T.Y."/>
            <person name="O'Malley M.A."/>
            <person name="Stajich J.E."/>
            <person name="Spatafora J.W."/>
            <person name="Visel A."/>
            <person name="Grigoriev I.V."/>
        </authorList>
    </citation>
    <scope>NUCLEOTIDE SEQUENCE [LARGE SCALE GENOMIC DNA]</scope>
    <source>
        <strain evidence="3 4">JEL800</strain>
    </source>
</reference>